<evidence type="ECO:0000259" key="4">
    <source>
        <dbReference type="Pfam" id="PF13649"/>
    </source>
</evidence>
<dbReference type="CDD" id="cd02440">
    <property type="entry name" value="AdoMet_MTases"/>
    <property type="match status" value="1"/>
</dbReference>
<dbReference type="PANTHER" id="PTHR43464">
    <property type="entry name" value="METHYLTRANSFERASE"/>
    <property type="match status" value="1"/>
</dbReference>
<dbReference type="HOGENOM" id="CLU_078235_0_0_3"/>
<dbReference type="GO" id="GO:0032259">
    <property type="term" value="P:methylation"/>
    <property type="evidence" value="ECO:0007669"/>
    <property type="project" value="UniProtKB-KW"/>
</dbReference>
<dbReference type="PANTHER" id="PTHR43464:SF19">
    <property type="entry name" value="UBIQUINONE BIOSYNTHESIS O-METHYLTRANSFERASE, MITOCHONDRIAL"/>
    <property type="match status" value="1"/>
</dbReference>
<feature type="domain" description="Methyltransferase" evidence="4">
    <location>
        <begin position="75"/>
        <end position="166"/>
    </location>
</feature>
<name>K9P4P7_CYAGP</name>
<dbReference type="Proteomes" id="UP000010388">
    <property type="component" value="Chromosome"/>
</dbReference>
<evidence type="ECO:0000313" key="6">
    <source>
        <dbReference type="Proteomes" id="UP000010388"/>
    </source>
</evidence>
<dbReference type="AlphaFoldDB" id="K9P4P7"/>
<proteinExistence type="predicted"/>
<evidence type="ECO:0000313" key="5">
    <source>
        <dbReference type="EMBL" id="AFY27696.1"/>
    </source>
</evidence>
<reference evidence="6" key="1">
    <citation type="journal article" date="2013" name="Proc. Natl. Acad. Sci. U.S.A.">
        <title>Improving the coverage of the cyanobacterial phylum using diversity-driven genome sequencing.</title>
        <authorList>
            <person name="Shih P.M."/>
            <person name="Wu D."/>
            <person name="Latifi A."/>
            <person name="Axen S.D."/>
            <person name="Fewer D.P."/>
            <person name="Talla E."/>
            <person name="Calteau A."/>
            <person name="Cai F."/>
            <person name="Tandeau de Marsac N."/>
            <person name="Rippka R."/>
            <person name="Herdman M."/>
            <person name="Sivonen K."/>
            <person name="Coursin T."/>
            <person name="Laurent T."/>
            <person name="Goodwin L."/>
            <person name="Nolan M."/>
            <person name="Davenport K.W."/>
            <person name="Han C.S."/>
            <person name="Rubin E.M."/>
            <person name="Eisen J.A."/>
            <person name="Woyke T."/>
            <person name="Gugger M."/>
            <person name="Kerfeld C.A."/>
        </authorList>
    </citation>
    <scope>NUCLEOTIDE SEQUENCE [LARGE SCALE GENOMIC DNA]</scope>
    <source>
        <strain evidence="6">ATCC 27147 / PCC 6307</strain>
    </source>
</reference>
<sequence length="255" mass="27627">MPPNPQRRSPMHWQPLGERNRQPEWMDQEGIDAPAHEQALKGLRRINALSGAVGCLFTPVEALAAALGPDRPLRILDVACGGGDNTITLAERCRRGGLAVQVNGCDRSEQAVAIASRHGAGTSVGSTFFQADVLVDPLPADYDIMVCTLFLHHLEDADAVALLRRLGQSSRHLVLVNDLIRSPLGYGLAWVGCRLLSRSAIVHFDGPVSVQGAFRMDEALDLAARAGLGGATIQHSWPERFLLSWRRPVRAVEAP</sequence>
<dbReference type="PATRIC" id="fig|292564.3.peg.462"/>
<organism evidence="5 6">
    <name type="scientific">Cyanobium gracile (strain ATCC 27147 / PCC 6307)</name>
    <dbReference type="NCBI Taxonomy" id="292564"/>
    <lineage>
        <taxon>Bacteria</taxon>
        <taxon>Bacillati</taxon>
        <taxon>Cyanobacteriota</taxon>
        <taxon>Cyanophyceae</taxon>
        <taxon>Synechococcales</taxon>
        <taxon>Prochlorococcaceae</taxon>
        <taxon>Cyanobium</taxon>
    </lineage>
</organism>
<dbReference type="InterPro" id="IPR029063">
    <property type="entry name" value="SAM-dependent_MTases_sf"/>
</dbReference>
<evidence type="ECO:0000256" key="2">
    <source>
        <dbReference type="ARBA" id="ARBA00022679"/>
    </source>
</evidence>
<accession>K9P4P7</accession>
<dbReference type="Pfam" id="PF13649">
    <property type="entry name" value="Methyltransf_25"/>
    <property type="match status" value="1"/>
</dbReference>
<dbReference type="KEGG" id="cgc:Cyagr_0504"/>
<gene>
    <name evidence="5" type="ordered locus">Cyagr_0504</name>
</gene>
<dbReference type="STRING" id="292564.Cyagr_0504"/>
<dbReference type="eggNOG" id="COG2227">
    <property type="taxonomic scope" value="Bacteria"/>
</dbReference>
<evidence type="ECO:0000256" key="1">
    <source>
        <dbReference type="ARBA" id="ARBA00022603"/>
    </source>
</evidence>
<dbReference type="GO" id="GO:0008168">
    <property type="term" value="F:methyltransferase activity"/>
    <property type="evidence" value="ECO:0007669"/>
    <property type="project" value="UniProtKB-KW"/>
</dbReference>
<protein>
    <submittedName>
        <fullName evidence="5">Methyltransferase family protein</fullName>
    </submittedName>
</protein>
<keyword evidence="2 5" id="KW-0808">Transferase</keyword>
<dbReference type="Gene3D" id="3.40.50.150">
    <property type="entry name" value="Vaccinia Virus protein VP39"/>
    <property type="match status" value="1"/>
</dbReference>
<dbReference type="EMBL" id="CP003495">
    <property type="protein sequence ID" value="AFY27696.1"/>
    <property type="molecule type" value="Genomic_DNA"/>
</dbReference>
<evidence type="ECO:0000256" key="3">
    <source>
        <dbReference type="ARBA" id="ARBA00022691"/>
    </source>
</evidence>
<dbReference type="SUPFAM" id="SSF53335">
    <property type="entry name" value="S-adenosyl-L-methionine-dependent methyltransferases"/>
    <property type="match status" value="1"/>
</dbReference>
<keyword evidence="1 5" id="KW-0489">Methyltransferase</keyword>
<dbReference type="InterPro" id="IPR041698">
    <property type="entry name" value="Methyltransf_25"/>
</dbReference>
<keyword evidence="3" id="KW-0949">S-adenosyl-L-methionine</keyword>